<evidence type="ECO:0000256" key="4">
    <source>
        <dbReference type="ARBA" id="ARBA00022989"/>
    </source>
</evidence>
<keyword evidence="10" id="KW-0407">Ion channel</keyword>
<dbReference type="GO" id="GO:0016020">
    <property type="term" value="C:membrane"/>
    <property type="evidence" value="ECO:0007669"/>
    <property type="project" value="UniProtKB-SubCell"/>
</dbReference>
<keyword evidence="5" id="KW-0406">Ion transport</keyword>
<keyword evidence="2" id="KW-0813">Transport</keyword>
<evidence type="ECO:0000256" key="7">
    <source>
        <dbReference type="ARBA" id="ARBA00023170"/>
    </source>
</evidence>
<evidence type="ECO:0000256" key="2">
    <source>
        <dbReference type="ARBA" id="ARBA00022448"/>
    </source>
</evidence>
<dbReference type="Gene3D" id="1.10.287.70">
    <property type="match status" value="1"/>
</dbReference>
<feature type="transmembrane region" description="Helical" evidence="12">
    <location>
        <begin position="398"/>
        <end position="420"/>
    </location>
</feature>
<keyword evidence="11" id="KW-0175">Coiled coil</keyword>
<feature type="signal peptide" evidence="13">
    <location>
        <begin position="1"/>
        <end position="27"/>
    </location>
</feature>
<evidence type="ECO:0000256" key="11">
    <source>
        <dbReference type="SAM" id="Coils"/>
    </source>
</evidence>
<feature type="transmembrane region" description="Helical" evidence="12">
    <location>
        <begin position="153"/>
        <end position="173"/>
    </location>
</feature>
<gene>
    <name evidence="15" type="ORF">OSTQU699_LOCUS10088</name>
</gene>
<evidence type="ECO:0000256" key="3">
    <source>
        <dbReference type="ARBA" id="ARBA00022692"/>
    </source>
</evidence>
<feature type="transmembrane region" description="Helical" evidence="12">
    <location>
        <begin position="217"/>
        <end position="241"/>
    </location>
</feature>
<organism evidence="15 16">
    <name type="scientific">Ostreobium quekettii</name>
    <dbReference type="NCBI Taxonomy" id="121088"/>
    <lineage>
        <taxon>Eukaryota</taxon>
        <taxon>Viridiplantae</taxon>
        <taxon>Chlorophyta</taxon>
        <taxon>core chlorophytes</taxon>
        <taxon>Ulvophyceae</taxon>
        <taxon>TCBD clade</taxon>
        <taxon>Bryopsidales</taxon>
        <taxon>Ostreobineae</taxon>
        <taxon>Ostreobiaceae</taxon>
        <taxon>Ostreobium</taxon>
    </lineage>
</organism>
<feature type="domain" description="Ionotropic glutamate receptor C-terminal" evidence="14">
    <location>
        <begin position="37"/>
        <end position="372"/>
    </location>
</feature>
<comment type="subcellular location">
    <subcellularLocation>
        <location evidence="1">Membrane</location>
        <topology evidence="1">Multi-pass membrane protein</topology>
    </subcellularLocation>
</comment>
<evidence type="ECO:0000256" key="12">
    <source>
        <dbReference type="SAM" id="Phobius"/>
    </source>
</evidence>
<name>A0A8S1JFH0_9CHLO</name>
<keyword evidence="7" id="KW-0675">Receptor</keyword>
<dbReference type="OrthoDB" id="5984008at2759"/>
<protein>
    <recommendedName>
        <fullName evidence="14">Ionotropic glutamate receptor C-terminal domain-containing protein</fullName>
    </recommendedName>
</protein>
<dbReference type="InterPro" id="IPR015683">
    <property type="entry name" value="Ionotropic_Glu_rcpt"/>
</dbReference>
<dbReference type="AlphaFoldDB" id="A0A8S1JFH0"/>
<dbReference type="InterPro" id="IPR001320">
    <property type="entry name" value="Iontro_rcpt_C"/>
</dbReference>
<dbReference type="SMART" id="SM00079">
    <property type="entry name" value="PBPe"/>
    <property type="match status" value="1"/>
</dbReference>
<evidence type="ECO:0000256" key="5">
    <source>
        <dbReference type="ARBA" id="ARBA00023065"/>
    </source>
</evidence>
<dbReference type="PANTHER" id="PTHR18966">
    <property type="entry name" value="IONOTROPIC GLUTAMATE RECEPTOR"/>
    <property type="match status" value="1"/>
</dbReference>
<evidence type="ECO:0000256" key="9">
    <source>
        <dbReference type="ARBA" id="ARBA00023286"/>
    </source>
</evidence>
<dbReference type="GO" id="GO:0015276">
    <property type="term" value="F:ligand-gated monoatomic ion channel activity"/>
    <property type="evidence" value="ECO:0007669"/>
    <property type="project" value="InterPro"/>
</dbReference>
<dbReference type="EMBL" id="CAJHUC010002946">
    <property type="protein sequence ID" value="CAD7704733.1"/>
    <property type="molecule type" value="Genomic_DNA"/>
</dbReference>
<proteinExistence type="predicted"/>
<dbReference type="Gene3D" id="3.40.190.10">
    <property type="entry name" value="Periplasmic binding protein-like II"/>
    <property type="match status" value="1"/>
</dbReference>
<keyword evidence="13" id="KW-0732">Signal</keyword>
<evidence type="ECO:0000256" key="6">
    <source>
        <dbReference type="ARBA" id="ARBA00023136"/>
    </source>
</evidence>
<feature type="chain" id="PRO_5035815880" description="Ionotropic glutamate receptor C-terminal domain-containing protein" evidence="13">
    <location>
        <begin position="28"/>
        <end position="519"/>
    </location>
</feature>
<dbReference type="Pfam" id="PF00060">
    <property type="entry name" value="Lig_chan"/>
    <property type="match status" value="1"/>
</dbReference>
<comment type="caution">
    <text evidence="15">The sequence shown here is derived from an EMBL/GenBank/DDBJ whole genome shotgun (WGS) entry which is preliminary data.</text>
</comment>
<evidence type="ECO:0000256" key="10">
    <source>
        <dbReference type="ARBA" id="ARBA00023303"/>
    </source>
</evidence>
<keyword evidence="6 12" id="KW-0472">Membrane</keyword>
<keyword evidence="4 12" id="KW-1133">Transmembrane helix</keyword>
<dbReference type="Proteomes" id="UP000708148">
    <property type="component" value="Unassembled WGS sequence"/>
</dbReference>
<keyword evidence="3 12" id="KW-0812">Transmembrane</keyword>
<keyword evidence="9" id="KW-1071">Ligand-gated ion channel</keyword>
<keyword evidence="16" id="KW-1185">Reference proteome</keyword>
<sequence>MGRRWCDLRLFRLLPLVALMACLPCSCQFIDSDEHFNICVSNLLPIVQCDPSKDQATYTGYHIDLVSELTKRLGIRNYTLECRAFASILADLTNDNKSEITCDMVASGITRSTARQELGIKFTYPTYRASLGIMTLARVKEGSNWGFLRPLHWSVWAATIATALVVPWLVFVVESLACHGFIHKGDWIQGLKDATYDSLAALVNFGHYEVHSAAARVVVMAYGFLVLIIINTYVANLAAFLTITQVDSSINGLDDLTNLPGKRVVSIEVYKERLQRQGILPVIASQVQDYQAKMVEDLRAGVYKAVVMDEPWVTYTASTDGCDLNRLPQTIEPFDYAFAFPKTGDDELVRNVSAEVLALQEDGVMERLSIEHIYIRRSGCPTDSEISETRAVHFNQVLGLWIILAFAVLVAGLLLLFPIVPRIPIGTQNRQSSEGGSDTSLRRIHTLKRMPTMYHAKATADLESKSSGTLLCKDVQREISDMKDEMRALRQEVLQLIGTRACASGMVVDPLLESSVQID</sequence>
<dbReference type="SUPFAM" id="SSF53850">
    <property type="entry name" value="Periplasmic binding protein-like II"/>
    <property type="match status" value="1"/>
</dbReference>
<evidence type="ECO:0000313" key="16">
    <source>
        <dbReference type="Proteomes" id="UP000708148"/>
    </source>
</evidence>
<evidence type="ECO:0000313" key="15">
    <source>
        <dbReference type="EMBL" id="CAD7704733.1"/>
    </source>
</evidence>
<evidence type="ECO:0000256" key="8">
    <source>
        <dbReference type="ARBA" id="ARBA00023180"/>
    </source>
</evidence>
<feature type="coiled-coil region" evidence="11">
    <location>
        <begin position="472"/>
        <end position="499"/>
    </location>
</feature>
<evidence type="ECO:0000259" key="14">
    <source>
        <dbReference type="SMART" id="SM00079"/>
    </source>
</evidence>
<reference evidence="15" key="1">
    <citation type="submission" date="2020-12" db="EMBL/GenBank/DDBJ databases">
        <authorList>
            <person name="Iha C."/>
        </authorList>
    </citation>
    <scope>NUCLEOTIDE SEQUENCE</scope>
</reference>
<evidence type="ECO:0000256" key="13">
    <source>
        <dbReference type="SAM" id="SignalP"/>
    </source>
</evidence>
<keyword evidence="8" id="KW-0325">Glycoprotein</keyword>
<evidence type="ECO:0000256" key="1">
    <source>
        <dbReference type="ARBA" id="ARBA00004141"/>
    </source>
</evidence>
<accession>A0A8S1JFH0</accession>